<evidence type="ECO:0000259" key="4">
    <source>
        <dbReference type="PROSITE" id="PS50842"/>
    </source>
</evidence>
<dbReference type="Pfam" id="PF03330">
    <property type="entry name" value="DPBB_1"/>
    <property type="match status" value="1"/>
</dbReference>
<dbReference type="InterPro" id="IPR036908">
    <property type="entry name" value="RlpA-like_sf"/>
</dbReference>
<dbReference type="AlphaFoldDB" id="A0AAV0TEX0"/>
<feature type="chain" id="PRO_5043370494" description="Expansin-like EG45 domain-containing protein" evidence="3">
    <location>
        <begin position="23"/>
        <end position="567"/>
    </location>
</feature>
<dbReference type="Gene3D" id="2.60.40.760">
    <property type="entry name" value="Expansin, cellulose-binding-like domain"/>
    <property type="match status" value="1"/>
</dbReference>
<evidence type="ECO:0000313" key="6">
    <source>
        <dbReference type="Proteomes" id="UP001162031"/>
    </source>
</evidence>
<dbReference type="PROSITE" id="PS50842">
    <property type="entry name" value="EXPANSIN_EG45"/>
    <property type="match status" value="1"/>
</dbReference>
<reference evidence="5" key="1">
    <citation type="submission" date="2022-12" db="EMBL/GenBank/DDBJ databases">
        <authorList>
            <person name="Webb A."/>
        </authorList>
    </citation>
    <scope>NUCLEOTIDE SEQUENCE</scope>
    <source>
        <strain evidence="5">Hp1</strain>
    </source>
</reference>
<evidence type="ECO:0000313" key="5">
    <source>
        <dbReference type="EMBL" id="CAI5720835.1"/>
    </source>
</evidence>
<organism evidence="5 6">
    <name type="scientific">Hyaloperonospora brassicae</name>
    <name type="common">Brassica downy mildew</name>
    <name type="synonym">Peronospora brassicae</name>
    <dbReference type="NCBI Taxonomy" id="162125"/>
    <lineage>
        <taxon>Eukaryota</taxon>
        <taxon>Sar</taxon>
        <taxon>Stramenopiles</taxon>
        <taxon>Oomycota</taxon>
        <taxon>Peronosporomycetes</taxon>
        <taxon>Peronosporales</taxon>
        <taxon>Peronosporaceae</taxon>
        <taxon>Hyaloperonospora</taxon>
    </lineage>
</organism>
<protein>
    <recommendedName>
        <fullName evidence="4">Expansin-like EG45 domain-containing protein</fullName>
    </recommendedName>
</protein>
<feature type="region of interest" description="Disordered" evidence="2">
    <location>
        <begin position="387"/>
        <end position="567"/>
    </location>
</feature>
<dbReference type="Gene3D" id="2.40.40.10">
    <property type="entry name" value="RlpA-like domain"/>
    <property type="match status" value="1"/>
</dbReference>
<feature type="domain" description="Expansin-like EG45" evidence="4">
    <location>
        <begin position="39"/>
        <end position="137"/>
    </location>
</feature>
<dbReference type="Proteomes" id="UP001162031">
    <property type="component" value="Unassembled WGS sequence"/>
</dbReference>
<feature type="compositionally biased region" description="Polar residues" evidence="2">
    <location>
        <begin position="413"/>
        <end position="432"/>
    </location>
</feature>
<feature type="compositionally biased region" description="Polar residues" evidence="2">
    <location>
        <begin position="302"/>
        <end position="332"/>
    </location>
</feature>
<keyword evidence="6" id="KW-1185">Reference proteome</keyword>
<dbReference type="SUPFAM" id="SSF50685">
    <property type="entry name" value="Barwin-like endoglucanases"/>
    <property type="match status" value="1"/>
</dbReference>
<feature type="compositionally biased region" description="Low complexity" evidence="2">
    <location>
        <begin position="505"/>
        <end position="520"/>
    </location>
</feature>
<feature type="signal peptide" evidence="3">
    <location>
        <begin position="1"/>
        <end position="22"/>
    </location>
</feature>
<feature type="compositionally biased region" description="Polar residues" evidence="2">
    <location>
        <begin position="444"/>
        <end position="467"/>
    </location>
</feature>
<comment type="caution">
    <text evidence="5">The sequence shown here is derived from an EMBL/GenBank/DDBJ whole genome shotgun (WGS) entry which is preliminary data.</text>
</comment>
<dbReference type="InterPro" id="IPR007112">
    <property type="entry name" value="Expansin/allergen_DPBB_dom"/>
</dbReference>
<feature type="compositionally biased region" description="Polar residues" evidence="2">
    <location>
        <begin position="389"/>
        <end position="401"/>
    </location>
</feature>
<dbReference type="InterPro" id="IPR051477">
    <property type="entry name" value="Expansin_CellWall"/>
</dbReference>
<gene>
    <name evidence="5" type="ORF">HBR001_LOCUS2480</name>
</gene>
<keyword evidence="1 3" id="KW-0732">Signal</keyword>
<proteinExistence type="predicted"/>
<dbReference type="InterPro" id="IPR009009">
    <property type="entry name" value="RlpA-like_DPBB"/>
</dbReference>
<dbReference type="PANTHER" id="PTHR31836:SF21">
    <property type="entry name" value="EXPANSIN-LIKE PROTEIN 7"/>
    <property type="match status" value="1"/>
</dbReference>
<dbReference type="PANTHER" id="PTHR31836">
    <property type="match status" value="1"/>
</dbReference>
<dbReference type="NCBIfam" id="NF041144">
    <property type="entry name" value="expansin_EXLX1"/>
    <property type="match status" value="1"/>
</dbReference>
<evidence type="ECO:0000256" key="3">
    <source>
        <dbReference type="SAM" id="SignalP"/>
    </source>
</evidence>
<evidence type="ECO:0000256" key="1">
    <source>
        <dbReference type="ARBA" id="ARBA00022729"/>
    </source>
</evidence>
<feature type="compositionally biased region" description="Polar residues" evidence="2">
    <location>
        <begin position="528"/>
        <end position="541"/>
    </location>
</feature>
<feature type="region of interest" description="Disordered" evidence="2">
    <location>
        <begin position="220"/>
        <end position="332"/>
    </location>
</feature>
<feature type="compositionally biased region" description="Basic and acidic residues" evidence="2">
    <location>
        <begin position="473"/>
        <end position="488"/>
    </location>
</feature>
<feature type="compositionally biased region" description="Low complexity" evidence="2">
    <location>
        <begin position="260"/>
        <end position="296"/>
    </location>
</feature>
<dbReference type="InterPro" id="IPR049818">
    <property type="entry name" value="Expansin_EXLX1-like"/>
</dbReference>
<name>A0AAV0TEX0_HYABA</name>
<dbReference type="CDD" id="cd22271">
    <property type="entry name" value="DPBB_EXP_N-like"/>
    <property type="match status" value="1"/>
</dbReference>
<sequence>MKSSMSVVSLTTAAMLVTSTAGTYFTGDGTAYTLGDTSSGNCNMMSALDLATTDYAALNNDQWNGLENCGRCAEVTCSDSRCADKTKSVVVQILDRCPECKHGDLDLSPSVFKTLTGSHPARYTLKWKFVDCPVAGNVNYCLKGGSSSFWMAIQPTNVATGITSLEIDGKATKMLDGAYYYLLDGSGTTVGDLSNVTVSMTDLNGVSMVDTVSLSADSCTAGASQFPSSGSGSPSKPRADTPSTTPAPIRVPTPATRKMPPTTIPAALAPTAAPTQEQQTNASISSPPTPIESTAADAPSPAMTTQLFNSSDVVPTSQYSTRDNDAATPTDQQDVVSYHSGATGEDVNTPAEGSHNLRQDSSVAKENDQMQHQQENAYAEETDILGPSVVQSPSSDNQSTETAEDPYTPLPSPSTTNGGEEQISLQHSSVPTIDSEDLTEVPDASTTTSLPVFSSEWHQPSPTTEDSALQGLRSEEKDSMSLRYEEGPTYRSQLSQMHVAKEDGSSAAPTVATAPSTTDSASDDGKTTVAQESPNSASSPETDVIQHDEVSDATVAIGSSGPVNCPM</sequence>
<accession>A0AAV0TEX0</accession>
<dbReference type="EMBL" id="CANTFL010000332">
    <property type="protein sequence ID" value="CAI5720835.1"/>
    <property type="molecule type" value="Genomic_DNA"/>
</dbReference>
<dbReference type="InterPro" id="IPR036749">
    <property type="entry name" value="Expansin_CBD_sf"/>
</dbReference>
<evidence type="ECO:0000256" key="2">
    <source>
        <dbReference type="SAM" id="MobiDB-lite"/>
    </source>
</evidence>